<dbReference type="Proteomes" id="UP001179181">
    <property type="component" value="Unassembled WGS sequence"/>
</dbReference>
<accession>A0ABX0US81</accession>
<proteinExistence type="inferred from homology"/>
<dbReference type="RefSeq" id="WP_167271399.1">
    <property type="nucleotide sequence ID" value="NZ_JAASQJ010000003.1"/>
</dbReference>
<dbReference type="GO" id="GO:0018580">
    <property type="term" value="F:nitronate monooxygenase activity"/>
    <property type="evidence" value="ECO:0007669"/>
    <property type="project" value="UniProtKB-EC"/>
</dbReference>
<reference evidence="10 11" key="1">
    <citation type="submission" date="2020-03" db="EMBL/GenBank/DDBJ databases">
        <title>Genomic Encyclopedia of Type Strains, Phase IV (KMG-IV): sequencing the most valuable type-strain genomes for metagenomic binning, comparative biology and taxonomic classification.</title>
        <authorList>
            <person name="Goeker M."/>
        </authorList>
    </citation>
    <scope>NUCLEOTIDE SEQUENCE [LARGE SCALE GENOMIC DNA]</scope>
    <source>
        <strain evidence="10 11">DSM 102865</strain>
    </source>
</reference>
<dbReference type="InterPro" id="IPR004136">
    <property type="entry name" value="NMO"/>
</dbReference>
<keyword evidence="4" id="KW-0285">Flavoprotein</keyword>
<dbReference type="CDD" id="cd04730">
    <property type="entry name" value="NPD_like"/>
    <property type="match status" value="1"/>
</dbReference>
<organism evidence="10 11">
    <name type="scientific">Dyadobacter arcticus</name>
    <dbReference type="NCBI Taxonomy" id="1078754"/>
    <lineage>
        <taxon>Bacteria</taxon>
        <taxon>Pseudomonadati</taxon>
        <taxon>Bacteroidota</taxon>
        <taxon>Cytophagia</taxon>
        <taxon>Cytophagales</taxon>
        <taxon>Spirosomataceae</taxon>
        <taxon>Dyadobacter</taxon>
    </lineage>
</organism>
<keyword evidence="7 10" id="KW-0503">Monooxygenase</keyword>
<dbReference type="SUPFAM" id="SSF51412">
    <property type="entry name" value="Inosine monophosphate dehydrogenase (IMPDH)"/>
    <property type="match status" value="1"/>
</dbReference>
<comment type="similarity">
    <text evidence="2">Belongs to the nitronate monooxygenase family. NMO class I subfamily.</text>
</comment>
<dbReference type="PANTHER" id="PTHR42747">
    <property type="entry name" value="NITRONATE MONOOXYGENASE-RELATED"/>
    <property type="match status" value="1"/>
</dbReference>
<dbReference type="EMBL" id="JAASQJ010000003">
    <property type="protein sequence ID" value="NIJ53841.1"/>
    <property type="molecule type" value="Genomic_DNA"/>
</dbReference>
<evidence type="ECO:0000256" key="7">
    <source>
        <dbReference type="ARBA" id="ARBA00023033"/>
    </source>
</evidence>
<keyword evidence="5" id="KW-0288">FMN</keyword>
<comment type="catalytic activity">
    <reaction evidence="9">
        <text>3 propionate 3-nitronate + 3 O2 + H2O = 3 3-oxopropanoate + 2 nitrate + nitrite + H2O2 + 3 H(+)</text>
        <dbReference type="Rhea" id="RHEA:57332"/>
        <dbReference type="ChEBI" id="CHEBI:15377"/>
        <dbReference type="ChEBI" id="CHEBI:15378"/>
        <dbReference type="ChEBI" id="CHEBI:15379"/>
        <dbReference type="ChEBI" id="CHEBI:16240"/>
        <dbReference type="ChEBI" id="CHEBI:16301"/>
        <dbReference type="ChEBI" id="CHEBI:17632"/>
        <dbReference type="ChEBI" id="CHEBI:33190"/>
        <dbReference type="ChEBI" id="CHEBI:136067"/>
    </reaction>
</comment>
<dbReference type="Gene3D" id="3.20.20.70">
    <property type="entry name" value="Aldolase class I"/>
    <property type="match status" value="1"/>
</dbReference>
<evidence type="ECO:0000256" key="5">
    <source>
        <dbReference type="ARBA" id="ARBA00022643"/>
    </source>
</evidence>
<evidence type="ECO:0000313" key="11">
    <source>
        <dbReference type="Proteomes" id="UP001179181"/>
    </source>
</evidence>
<dbReference type="Pfam" id="PF03060">
    <property type="entry name" value="NMO"/>
    <property type="match status" value="1"/>
</dbReference>
<dbReference type="PANTHER" id="PTHR42747:SF3">
    <property type="entry name" value="NITRONATE MONOOXYGENASE-RELATED"/>
    <property type="match status" value="1"/>
</dbReference>
<name>A0ABX0US81_9BACT</name>
<gene>
    <name evidence="10" type="ORF">FHS68_003023</name>
</gene>
<comment type="cofactor">
    <cofactor evidence="1">
        <name>FMN</name>
        <dbReference type="ChEBI" id="CHEBI:58210"/>
    </cofactor>
</comment>
<dbReference type="InterPro" id="IPR013785">
    <property type="entry name" value="Aldolase_TIM"/>
</dbReference>
<keyword evidence="6 10" id="KW-0560">Oxidoreductase</keyword>
<evidence type="ECO:0000256" key="8">
    <source>
        <dbReference type="ARBA" id="ARBA00031155"/>
    </source>
</evidence>
<evidence type="ECO:0000256" key="2">
    <source>
        <dbReference type="ARBA" id="ARBA00009881"/>
    </source>
</evidence>
<evidence type="ECO:0000256" key="1">
    <source>
        <dbReference type="ARBA" id="ARBA00001917"/>
    </source>
</evidence>
<keyword evidence="11" id="KW-1185">Reference proteome</keyword>
<comment type="caution">
    <text evidence="10">The sequence shown here is derived from an EMBL/GenBank/DDBJ whole genome shotgun (WGS) entry which is preliminary data.</text>
</comment>
<evidence type="ECO:0000256" key="6">
    <source>
        <dbReference type="ARBA" id="ARBA00023002"/>
    </source>
</evidence>
<sequence>MWNQTKATELLKIRYPIVQGPFGGGMSSVALASTVSNVGGLGSFGCQPLSAEDIVKTCSELRKATDKPFNINLWVYDRDKRLAEFEDDEYSKLTTLFKPYFDELGLPIPPMPTNLGPRFEDQIDAIFEAKPPVFSFVYGIPSEDILGKCRQLGIKTVGAATTVDEAIALENAGVDAVVATGFEAGGHRVSFLRSSEDSLTGTFSLIPQVADHVNIPVIAAGGISDVRGMKAAFALGADAVQIGTAFLATSQSNASEDHRETLFSPEARYTTLTKVFTGRLARGIRNRLTEELKDHFDAMAPYPLQSKFMGSLKAYPAAADRNTAFKAYWAGQSASLIKYRDALELMTFLVAEMDK</sequence>
<evidence type="ECO:0000256" key="3">
    <source>
        <dbReference type="ARBA" id="ARBA00022575"/>
    </source>
</evidence>
<evidence type="ECO:0000256" key="9">
    <source>
        <dbReference type="ARBA" id="ARBA00049401"/>
    </source>
</evidence>
<evidence type="ECO:0000313" key="10">
    <source>
        <dbReference type="EMBL" id="NIJ53841.1"/>
    </source>
</evidence>
<protein>
    <recommendedName>
        <fullName evidence="8">Propionate 3-nitronate monooxygenase</fullName>
    </recommendedName>
</protein>
<keyword evidence="3" id="KW-0216">Detoxification</keyword>
<evidence type="ECO:0000256" key="4">
    <source>
        <dbReference type="ARBA" id="ARBA00022630"/>
    </source>
</evidence>